<accession>A0A397NPQ9</accession>
<reference evidence="1 2" key="1">
    <citation type="submission" date="2018-08" db="EMBL/GenBank/DDBJ databases">
        <title>Genomic Encyclopedia of Type Strains, Phase IV (KMG-IV): sequencing the most valuable type-strain genomes for metagenomic binning, comparative biology and taxonomic classification.</title>
        <authorList>
            <person name="Goeker M."/>
        </authorList>
    </citation>
    <scope>NUCLEOTIDE SEQUENCE [LARGE SCALE GENOMIC DNA]</scope>
    <source>
        <strain evidence="1 2">DSM 25527</strain>
    </source>
</reference>
<organism evidence="1 2">
    <name type="scientific">Hephaestia caeni</name>
    <dbReference type="NCBI Taxonomy" id="645617"/>
    <lineage>
        <taxon>Bacteria</taxon>
        <taxon>Pseudomonadati</taxon>
        <taxon>Pseudomonadota</taxon>
        <taxon>Alphaproteobacteria</taxon>
        <taxon>Sphingomonadales</taxon>
        <taxon>Sphingomonadaceae</taxon>
        <taxon>Hephaestia</taxon>
    </lineage>
</organism>
<evidence type="ECO:0000313" key="2">
    <source>
        <dbReference type="Proteomes" id="UP000266568"/>
    </source>
</evidence>
<dbReference type="AlphaFoldDB" id="A0A397NPQ9"/>
<keyword evidence="2" id="KW-1185">Reference proteome</keyword>
<dbReference type="EMBL" id="QXDC01000004">
    <property type="protein sequence ID" value="RIA37177.1"/>
    <property type="molecule type" value="Genomic_DNA"/>
</dbReference>
<dbReference type="Pfam" id="PF10055">
    <property type="entry name" value="DUF2292"/>
    <property type="match status" value="1"/>
</dbReference>
<name>A0A397NPQ9_9SPHN</name>
<evidence type="ECO:0008006" key="3">
    <source>
        <dbReference type="Google" id="ProtNLM"/>
    </source>
</evidence>
<gene>
    <name evidence="1" type="ORF">DFR49_3054</name>
</gene>
<sequence length="59" mass="6422">MSLAPQRLAAANADDAQIERAVAAVRDALRRLRFGSVALTVHEGRVTLIEISEKHRLGT</sequence>
<proteinExistence type="predicted"/>
<dbReference type="Proteomes" id="UP000266568">
    <property type="component" value="Unassembled WGS sequence"/>
</dbReference>
<dbReference type="RefSeq" id="WP_119036546.1">
    <property type="nucleotide sequence ID" value="NZ_QXDC01000004.1"/>
</dbReference>
<comment type="caution">
    <text evidence="1">The sequence shown here is derived from an EMBL/GenBank/DDBJ whole genome shotgun (WGS) entry which is preliminary data.</text>
</comment>
<protein>
    <recommendedName>
        <fullName evidence="3">DUF2292 domain-containing protein</fullName>
    </recommendedName>
</protein>
<dbReference type="InterPro" id="IPR018743">
    <property type="entry name" value="DUF2292"/>
</dbReference>
<evidence type="ECO:0000313" key="1">
    <source>
        <dbReference type="EMBL" id="RIA37177.1"/>
    </source>
</evidence>